<evidence type="ECO:0000313" key="2">
    <source>
        <dbReference type="Proteomes" id="UP001240984"/>
    </source>
</evidence>
<proteinExistence type="predicted"/>
<name>A0ABT9MQS9_9ACTN</name>
<gene>
    <name evidence="1" type="ORF">J2S43_002284</name>
</gene>
<dbReference type="RefSeq" id="WP_306828852.1">
    <property type="nucleotide sequence ID" value="NZ_JAUSRA010000001.1"/>
</dbReference>
<organism evidence="1 2">
    <name type="scientific">Catenuloplanes nepalensis</name>
    <dbReference type="NCBI Taxonomy" id="587533"/>
    <lineage>
        <taxon>Bacteria</taxon>
        <taxon>Bacillati</taxon>
        <taxon>Actinomycetota</taxon>
        <taxon>Actinomycetes</taxon>
        <taxon>Micromonosporales</taxon>
        <taxon>Micromonosporaceae</taxon>
        <taxon>Catenuloplanes</taxon>
    </lineage>
</organism>
<comment type="caution">
    <text evidence="1">The sequence shown here is derived from an EMBL/GenBank/DDBJ whole genome shotgun (WGS) entry which is preliminary data.</text>
</comment>
<dbReference type="EMBL" id="JAUSRA010000001">
    <property type="protein sequence ID" value="MDP9793772.1"/>
    <property type="molecule type" value="Genomic_DNA"/>
</dbReference>
<sequence>MAVQELGNQTARNDAGVTLSGRDRTSMFVEYGGATLIVEVDRAPGDYAVYLPAVPTWTDGTTVPPDVLGILMAGIVEIMAFWRTRVEFPPPRG</sequence>
<keyword evidence="2" id="KW-1185">Reference proteome</keyword>
<evidence type="ECO:0000313" key="1">
    <source>
        <dbReference type="EMBL" id="MDP9793772.1"/>
    </source>
</evidence>
<accession>A0ABT9MQS9</accession>
<reference evidence="1 2" key="1">
    <citation type="submission" date="2023-07" db="EMBL/GenBank/DDBJ databases">
        <title>Sequencing the genomes of 1000 actinobacteria strains.</title>
        <authorList>
            <person name="Klenk H.-P."/>
        </authorList>
    </citation>
    <scope>NUCLEOTIDE SEQUENCE [LARGE SCALE GENOMIC DNA]</scope>
    <source>
        <strain evidence="1 2">DSM 44710</strain>
    </source>
</reference>
<protein>
    <submittedName>
        <fullName evidence="1">Uncharacterized protein</fullName>
    </submittedName>
</protein>
<dbReference type="Proteomes" id="UP001240984">
    <property type="component" value="Unassembled WGS sequence"/>
</dbReference>